<feature type="non-terminal residue" evidence="2">
    <location>
        <position position="248"/>
    </location>
</feature>
<reference evidence="2 3" key="1">
    <citation type="submission" date="2013-12" db="EMBL/GenBank/DDBJ databases">
        <authorList>
            <person name="Cubeta M."/>
            <person name="Pakala S."/>
            <person name="Fedorova N."/>
            <person name="Thomas E."/>
            <person name="Dean R."/>
            <person name="Jabaji S."/>
            <person name="Neate S."/>
            <person name="Toda T."/>
            <person name="Tavantzis S."/>
            <person name="Vilgalys R."/>
            <person name="Bharathan N."/>
            <person name="Pakala S."/>
            <person name="Losada L.S."/>
            <person name="Zafar N."/>
            <person name="Nierman W."/>
        </authorList>
    </citation>
    <scope>NUCLEOTIDE SEQUENCE [LARGE SCALE GENOMIC DNA]</scope>
    <source>
        <strain evidence="2 3">123E</strain>
    </source>
</reference>
<dbReference type="HOGENOM" id="CLU_1122392_0_0_1"/>
<evidence type="ECO:0000313" key="2">
    <source>
        <dbReference type="EMBL" id="KEP46555.1"/>
    </source>
</evidence>
<evidence type="ECO:0000313" key="3">
    <source>
        <dbReference type="Proteomes" id="UP000027456"/>
    </source>
</evidence>
<name>A0A074RMH2_9AGAM</name>
<sequence>MPKSLRSLTKGPILEDYDGTDFKVRYIDNGTNVQIIWNNGEERTYSVIPKPQNVSTCKLEQMMDCGEGRTEPHSTYLNIHAKMRHDTNAVTNGQAMLLSQFEEAELDTILTSRRAKDFPVSQPAPTQKKAKISAPRADMSRNDSRANGLDQGPQKPQAIATNRNPANSPLSAPETAWSVKWDRRPDVRPISAPQRSRSAVGDPPVVRGAVPPVTARPAEVEMQNGDGPKGHCDKSGDMILVAESMSWI</sequence>
<gene>
    <name evidence="2" type="ORF">V565_192870</name>
</gene>
<dbReference type="Proteomes" id="UP000027456">
    <property type="component" value="Unassembled WGS sequence"/>
</dbReference>
<feature type="compositionally biased region" description="Polar residues" evidence="1">
    <location>
        <begin position="159"/>
        <end position="170"/>
    </location>
</feature>
<dbReference type="OrthoDB" id="10634025at2759"/>
<evidence type="ECO:0000256" key="1">
    <source>
        <dbReference type="SAM" id="MobiDB-lite"/>
    </source>
</evidence>
<keyword evidence="3" id="KW-1185">Reference proteome</keyword>
<organism evidence="2 3">
    <name type="scientific">Rhizoctonia solani 123E</name>
    <dbReference type="NCBI Taxonomy" id="1423351"/>
    <lineage>
        <taxon>Eukaryota</taxon>
        <taxon>Fungi</taxon>
        <taxon>Dikarya</taxon>
        <taxon>Basidiomycota</taxon>
        <taxon>Agaricomycotina</taxon>
        <taxon>Agaricomycetes</taxon>
        <taxon>Cantharellales</taxon>
        <taxon>Ceratobasidiaceae</taxon>
        <taxon>Rhizoctonia</taxon>
    </lineage>
</organism>
<dbReference type="AlphaFoldDB" id="A0A074RMH2"/>
<comment type="caution">
    <text evidence="2">The sequence shown here is derived from an EMBL/GenBank/DDBJ whole genome shotgun (WGS) entry which is preliminary data.</text>
</comment>
<dbReference type="EMBL" id="AZST01001050">
    <property type="protein sequence ID" value="KEP46555.1"/>
    <property type="molecule type" value="Genomic_DNA"/>
</dbReference>
<protein>
    <submittedName>
        <fullName evidence="2">Uncharacterized protein</fullName>
    </submittedName>
</protein>
<accession>A0A074RMH2</accession>
<feature type="region of interest" description="Disordered" evidence="1">
    <location>
        <begin position="116"/>
        <end position="234"/>
    </location>
</feature>
<proteinExistence type="predicted"/>
<dbReference type="STRING" id="1423351.A0A074RMH2"/>